<keyword evidence="1" id="KW-0732">Signal</keyword>
<comment type="caution">
    <text evidence="2">The sequence shown here is derived from an EMBL/GenBank/DDBJ whole genome shotgun (WGS) entry which is preliminary data.</text>
</comment>
<evidence type="ECO:0000313" key="2">
    <source>
        <dbReference type="EMBL" id="KAF2203851.1"/>
    </source>
</evidence>
<name>A0A9P4JQS1_9PLEO</name>
<keyword evidence="3" id="KW-1185">Reference proteome</keyword>
<dbReference type="Proteomes" id="UP000799536">
    <property type="component" value="Unassembled WGS sequence"/>
</dbReference>
<feature type="chain" id="PRO_5040389472" evidence="1">
    <location>
        <begin position="20"/>
        <end position="53"/>
    </location>
</feature>
<evidence type="ECO:0000256" key="1">
    <source>
        <dbReference type="SAM" id="SignalP"/>
    </source>
</evidence>
<protein>
    <submittedName>
        <fullName evidence="2">Uncharacterized protein</fullName>
    </submittedName>
</protein>
<reference evidence="2" key="1">
    <citation type="journal article" date="2020" name="Stud. Mycol.">
        <title>101 Dothideomycetes genomes: a test case for predicting lifestyles and emergence of pathogens.</title>
        <authorList>
            <person name="Haridas S."/>
            <person name="Albert R."/>
            <person name="Binder M."/>
            <person name="Bloem J."/>
            <person name="Labutti K."/>
            <person name="Salamov A."/>
            <person name="Andreopoulos B."/>
            <person name="Baker S."/>
            <person name="Barry K."/>
            <person name="Bills G."/>
            <person name="Bluhm B."/>
            <person name="Cannon C."/>
            <person name="Castanera R."/>
            <person name="Culley D."/>
            <person name="Daum C."/>
            <person name="Ezra D."/>
            <person name="Gonzalez J."/>
            <person name="Henrissat B."/>
            <person name="Kuo A."/>
            <person name="Liang C."/>
            <person name="Lipzen A."/>
            <person name="Lutzoni F."/>
            <person name="Magnuson J."/>
            <person name="Mondo S."/>
            <person name="Nolan M."/>
            <person name="Ohm R."/>
            <person name="Pangilinan J."/>
            <person name="Park H.-J."/>
            <person name="Ramirez L."/>
            <person name="Alfaro M."/>
            <person name="Sun H."/>
            <person name="Tritt A."/>
            <person name="Yoshinaga Y."/>
            <person name="Zwiers L.-H."/>
            <person name="Turgeon B."/>
            <person name="Goodwin S."/>
            <person name="Spatafora J."/>
            <person name="Crous P."/>
            <person name="Grigoriev I."/>
        </authorList>
    </citation>
    <scope>NUCLEOTIDE SEQUENCE</scope>
    <source>
        <strain evidence="2">ATCC 74209</strain>
    </source>
</reference>
<gene>
    <name evidence="2" type="ORF">GQ43DRAFT_438456</name>
</gene>
<dbReference type="AlphaFoldDB" id="A0A9P4JQS1"/>
<proteinExistence type="predicted"/>
<dbReference type="EMBL" id="ML993891">
    <property type="protein sequence ID" value="KAF2203851.1"/>
    <property type="molecule type" value="Genomic_DNA"/>
</dbReference>
<feature type="signal peptide" evidence="1">
    <location>
        <begin position="1"/>
        <end position="19"/>
    </location>
</feature>
<accession>A0A9P4JQS1</accession>
<dbReference type="OrthoDB" id="1470350at2759"/>
<organism evidence="2 3">
    <name type="scientific">Delitschia confertaspora ATCC 74209</name>
    <dbReference type="NCBI Taxonomy" id="1513339"/>
    <lineage>
        <taxon>Eukaryota</taxon>
        <taxon>Fungi</taxon>
        <taxon>Dikarya</taxon>
        <taxon>Ascomycota</taxon>
        <taxon>Pezizomycotina</taxon>
        <taxon>Dothideomycetes</taxon>
        <taxon>Pleosporomycetidae</taxon>
        <taxon>Pleosporales</taxon>
        <taxon>Delitschiaceae</taxon>
        <taxon>Delitschia</taxon>
    </lineage>
</organism>
<evidence type="ECO:0000313" key="3">
    <source>
        <dbReference type="Proteomes" id="UP000799536"/>
    </source>
</evidence>
<sequence length="53" mass="6138">MFFFITSLILFYLAWSIFAPELNSKRASSMVCPLVRVPIDPLNILHQVFKSHV</sequence>